<comment type="caution">
    <text evidence="1">The sequence shown here is derived from an EMBL/GenBank/DDBJ whole genome shotgun (WGS) entry which is preliminary data.</text>
</comment>
<dbReference type="OrthoDB" id="2614893at2"/>
<accession>A0A4Y8Q9X5</accession>
<protein>
    <submittedName>
        <fullName evidence="1">Uncharacterized protein</fullName>
    </submittedName>
</protein>
<name>A0A4Y8Q9X5_9BACL</name>
<proteinExistence type="predicted"/>
<keyword evidence="2" id="KW-1185">Reference proteome</keyword>
<dbReference type="AlphaFoldDB" id="A0A4Y8Q9X5"/>
<sequence length="103" mass="10859">MRIGTFLLGGVVGAAAVVYLNRKTGGSLLMSAFSSTSDSMGKTVGKTKDTFSGKSFTDLSAKSFKTSGSGLDKVEDIVKNDSSLKQTVNEILEENKEQATTIQ</sequence>
<evidence type="ECO:0000313" key="2">
    <source>
        <dbReference type="Proteomes" id="UP000298246"/>
    </source>
</evidence>
<gene>
    <name evidence="1" type="ORF">B5M42_04250</name>
</gene>
<evidence type="ECO:0000313" key="1">
    <source>
        <dbReference type="EMBL" id="TFE90486.1"/>
    </source>
</evidence>
<dbReference type="Proteomes" id="UP000298246">
    <property type="component" value="Unassembled WGS sequence"/>
</dbReference>
<dbReference type="EMBL" id="MYFO01000004">
    <property type="protein sequence ID" value="TFE90486.1"/>
    <property type="molecule type" value="Genomic_DNA"/>
</dbReference>
<reference evidence="1 2" key="1">
    <citation type="submission" date="2017-03" db="EMBL/GenBank/DDBJ databases">
        <title>Isolation of Levoglucosan Utilizing Bacteria.</title>
        <authorList>
            <person name="Arya A.S."/>
        </authorList>
    </citation>
    <scope>NUCLEOTIDE SEQUENCE [LARGE SCALE GENOMIC DNA]</scope>
    <source>
        <strain evidence="1 2">MEC069</strain>
    </source>
</reference>
<dbReference type="RefSeq" id="WP_134750097.1">
    <property type="nucleotide sequence ID" value="NZ_MYFO02000008.1"/>
</dbReference>
<organism evidence="1 2">
    <name type="scientific">Paenibacillus athensensis</name>
    <dbReference type="NCBI Taxonomy" id="1967502"/>
    <lineage>
        <taxon>Bacteria</taxon>
        <taxon>Bacillati</taxon>
        <taxon>Bacillota</taxon>
        <taxon>Bacilli</taxon>
        <taxon>Bacillales</taxon>
        <taxon>Paenibacillaceae</taxon>
        <taxon>Paenibacillus</taxon>
    </lineage>
</organism>